<evidence type="ECO:0000313" key="3">
    <source>
        <dbReference type="EMBL" id="EPE37333.1"/>
    </source>
</evidence>
<dbReference type="Gene3D" id="1.10.10.10">
    <property type="entry name" value="Winged helix-like DNA-binding domain superfamily/Winged helix DNA-binding domain"/>
    <property type="match status" value="1"/>
</dbReference>
<reference evidence="3 4" key="1">
    <citation type="journal article" date="2014" name="Environ. Microbiol.">
        <title>Genomic signatures of obligate host dependence in the luminous bacterial symbiont of a vertebrate.</title>
        <authorList>
            <person name="Hendry T.A."/>
            <person name="de Wet J.R."/>
            <person name="Dunlap P.V."/>
        </authorList>
    </citation>
    <scope>NUCLEOTIDE SEQUENCE [LARGE SCALE GENOMIC DNA]</scope>
    <source>
        <strain evidence="3 4">Akat1</strain>
    </source>
</reference>
<dbReference type="PATRIC" id="fig|1236703.3.peg.647"/>
<dbReference type="InterPro" id="IPR036390">
    <property type="entry name" value="WH_DNA-bd_sf"/>
</dbReference>
<dbReference type="SUPFAM" id="SSF46785">
    <property type="entry name" value="Winged helix' DNA-binding domain"/>
    <property type="match status" value="1"/>
</dbReference>
<name>S3EGQ3_9GAMM</name>
<dbReference type="PANTHER" id="PTHR33221">
    <property type="entry name" value="WINGED HELIX-TURN-HELIX TRANSCRIPTIONAL REGULATOR, RRF2 FAMILY"/>
    <property type="match status" value="1"/>
</dbReference>
<protein>
    <submittedName>
        <fullName evidence="3">Rrf2 transcriptional regulator protein</fullName>
    </submittedName>
</protein>
<dbReference type="PROSITE" id="PS51197">
    <property type="entry name" value="HTH_RRF2_2"/>
    <property type="match status" value="1"/>
</dbReference>
<proteinExistence type="predicted"/>
<dbReference type="AlphaFoldDB" id="S3EGQ3"/>
<keyword evidence="1" id="KW-0479">Metal-binding</keyword>
<dbReference type="NCBIfam" id="TIGR00738">
    <property type="entry name" value="rrf2_super"/>
    <property type="match status" value="1"/>
</dbReference>
<organism evidence="3 4">
    <name type="scientific">Candidatus Photodesmus katoptron Akat1</name>
    <dbReference type="NCBI Taxonomy" id="1236703"/>
    <lineage>
        <taxon>Bacteria</taxon>
        <taxon>Pseudomonadati</taxon>
        <taxon>Pseudomonadota</taxon>
        <taxon>Gammaproteobacteria</taxon>
        <taxon>Vibrionales</taxon>
        <taxon>Vibrionaceae</taxon>
        <taxon>Candidatus Photodesmus</taxon>
    </lineage>
</organism>
<dbReference type="PROSITE" id="PS01332">
    <property type="entry name" value="HTH_RRF2_1"/>
    <property type="match status" value="1"/>
</dbReference>
<dbReference type="FunFam" id="1.10.10.10:FF:000026">
    <property type="entry name" value="HTH-type transcriptional regulator IscR"/>
    <property type="match status" value="1"/>
</dbReference>
<dbReference type="Pfam" id="PF02082">
    <property type="entry name" value="Rrf2"/>
    <property type="match status" value="1"/>
</dbReference>
<dbReference type="STRING" id="28176.CF66_9026"/>
<dbReference type="InterPro" id="IPR000944">
    <property type="entry name" value="Tscrpt_reg_Rrf2"/>
</dbReference>
<evidence type="ECO:0000313" key="4">
    <source>
        <dbReference type="Proteomes" id="UP000053688"/>
    </source>
</evidence>
<keyword evidence="4" id="KW-1185">Reference proteome</keyword>
<keyword evidence="2" id="KW-0238">DNA-binding</keyword>
<evidence type="ECO:0000256" key="1">
    <source>
        <dbReference type="ARBA" id="ARBA00022723"/>
    </source>
</evidence>
<dbReference type="InterPro" id="IPR036388">
    <property type="entry name" value="WH-like_DNA-bd_sf"/>
</dbReference>
<dbReference type="GO" id="GO:0046872">
    <property type="term" value="F:metal ion binding"/>
    <property type="evidence" value="ECO:0007669"/>
    <property type="project" value="UniProtKB-KW"/>
</dbReference>
<dbReference type="eggNOG" id="COG1959">
    <property type="taxonomic scope" value="Bacteria"/>
</dbReference>
<dbReference type="GO" id="GO:0003677">
    <property type="term" value="F:DNA binding"/>
    <property type="evidence" value="ECO:0007669"/>
    <property type="project" value="UniProtKB-KW"/>
</dbReference>
<comment type="caution">
    <text evidence="3">The sequence shown here is derived from an EMBL/GenBank/DDBJ whole genome shotgun (WGS) entry which is preliminary data.</text>
</comment>
<dbReference type="PANTHER" id="PTHR33221:SF5">
    <property type="entry name" value="HTH-TYPE TRANSCRIPTIONAL REGULATOR ISCR"/>
    <property type="match status" value="1"/>
</dbReference>
<sequence length="143" mass="15478">MKLTSRGRYATTAMLDLALYSRERAVSLSDISERQGISLPYLGQLFSKLRKSGLVISIRGPGGGYKLGADSFEISIGTIITAVDGSVDITKCNGKTDCRAGAPCLTHALWKELGSRISELLHTITLGELMNNTQLLEISNIFK</sequence>
<dbReference type="Proteomes" id="UP000053688">
    <property type="component" value="Unassembled WGS sequence"/>
</dbReference>
<dbReference type="InterPro" id="IPR030489">
    <property type="entry name" value="TR_Rrf2-type_CS"/>
</dbReference>
<evidence type="ECO:0000256" key="2">
    <source>
        <dbReference type="ARBA" id="ARBA00023125"/>
    </source>
</evidence>
<dbReference type="EMBL" id="AMSD01000002">
    <property type="protein sequence ID" value="EPE37333.1"/>
    <property type="molecule type" value="Genomic_DNA"/>
</dbReference>
<dbReference type="GO" id="GO:0003700">
    <property type="term" value="F:DNA-binding transcription factor activity"/>
    <property type="evidence" value="ECO:0007669"/>
    <property type="project" value="TreeGrafter"/>
</dbReference>
<gene>
    <name evidence="3" type="ORF">O1U_0633</name>
</gene>
<dbReference type="GO" id="GO:0005829">
    <property type="term" value="C:cytosol"/>
    <property type="evidence" value="ECO:0007669"/>
    <property type="project" value="TreeGrafter"/>
</dbReference>
<accession>S3EGQ3</accession>